<evidence type="ECO:0000256" key="20">
    <source>
        <dbReference type="ARBA" id="ARBA00040123"/>
    </source>
</evidence>
<evidence type="ECO:0000256" key="25">
    <source>
        <dbReference type="ARBA" id="ARBA00048074"/>
    </source>
</evidence>
<evidence type="ECO:0000313" key="28">
    <source>
        <dbReference type="EMBL" id="CAB4789805.1"/>
    </source>
</evidence>
<evidence type="ECO:0000256" key="13">
    <source>
        <dbReference type="ARBA" id="ARBA00023128"/>
    </source>
</evidence>
<evidence type="ECO:0000256" key="26">
    <source>
        <dbReference type="ARBA" id="ARBA00048180"/>
    </source>
</evidence>
<dbReference type="GO" id="GO:0032587">
    <property type="term" value="C:ruffle membrane"/>
    <property type="evidence" value="ECO:0007669"/>
    <property type="project" value="UniProtKB-SubCell"/>
</dbReference>
<comment type="catalytic activity">
    <reaction evidence="22">
        <text>octanoyl-CoA + H2O = octanoate + CoA + H(+)</text>
        <dbReference type="Rhea" id="RHEA:30143"/>
        <dbReference type="ChEBI" id="CHEBI:15377"/>
        <dbReference type="ChEBI" id="CHEBI:15378"/>
        <dbReference type="ChEBI" id="CHEBI:25646"/>
        <dbReference type="ChEBI" id="CHEBI:57287"/>
        <dbReference type="ChEBI" id="CHEBI:57386"/>
    </reaction>
    <physiologicalReaction direction="left-to-right" evidence="22">
        <dbReference type="Rhea" id="RHEA:30144"/>
    </physiologicalReaction>
</comment>
<keyword evidence="7" id="KW-0053">Apoptosis</keyword>
<dbReference type="InterPro" id="IPR029069">
    <property type="entry name" value="HotDog_dom_sf"/>
</dbReference>
<evidence type="ECO:0000256" key="4">
    <source>
        <dbReference type="ARBA" id="ARBA00004637"/>
    </source>
</evidence>
<evidence type="ECO:0000256" key="6">
    <source>
        <dbReference type="ARBA" id="ARBA00022490"/>
    </source>
</evidence>
<dbReference type="GO" id="GO:0016787">
    <property type="term" value="F:hydrolase activity"/>
    <property type="evidence" value="ECO:0007669"/>
    <property type="project" value="UniProtKB-KW"/>
</dbReference>
<evidence type="ECO:0000256" key="11">
    <source>
        <dbReference type="ARBA" id="ARBA00022946"/>
    </source>
</evidence>
<dbReference type="GO" id="GO:0006915">
    <property type="term" value="P:apoptotic process"/>
    <property type="evidence" value="ECO:0007669"/>
    <property type="project" value="UniProtKB-KW"/>
</dbReference>
<dbReference type="SUPFAM" id="SSF54637">
    <property type="entry name" value="Thioesterase/thiol ester dehydrase-isomerase"/>
    <property type="match status" value="1"/>
</dbReference>
<evidence type="ECO:0000256" key="10">
    <source>
        <dbReference type="ARBA" id="ARBA00022832"/>
    </source>
</evidence>
<evidence type="ECO:0000256" key="16">
    <source>
        <dbReference type="ARBA" id="ARBA00035852"/>
    </source>
</evidence>
<keyword evidence="14" id="KW-0472">Membrane</keyword>
<keyword evidence="10" id="KW-0276">Fatty acid metabolism</keyword>
<organism evidence="28">
    <name type="scientific">freshwater metagenome</name>
    <dbReference type="NCBI Taxonomy" id="449393"/>
    <lineage>
        <taxon>unclassified sequences</taxon>
        <taxon>metagenomes</taxon>
        <taxon>ecological metagenomes</taxon>
    </lineage>
</organism>
<protein>
    <recommendedName>
        <fullName evidence="20">Acyl-coenzyme A thioesterase THEM4</fullName>
        <ecNumber evidence="19">3.1.2.2</ecNumber>
    </recommendedName>
    <alternativeName>
        <fullName evidence="21">Thioesterase superfamily member 4</fullName>
    </alternativeName>
</protein>
<comment type="catalytic activity">
    <reaction evidence="16">
        <text>(5Z,8Z,11Z,14Z)-eicosatetraenoyl-CoA + H2O = (5Z,8Z,11Z,14Z)-eicosatetraenoate + CoA + H(+)</text>
        <dbReference type="Rhea" id="RHEA:40151"/>
        <dbReference type="ChEBI" id="CHEBI:15377"/>
        <dbReference type="ChEBI" id="CHEBI:15378"/>
        <dbReference type="ChEBI" id="CHEBI:32395"/>
        <dbReference type="ChEBI" id="CHEBI:57287"/>
        <dbReference type="ChEBI" id="CHEBI:57368"/>
    </reaction>
    <physiologicalReaction direction="left-to-right" evidence="16">
        <dbReference type="Rhea" id="RHEA:40152"/>
    </physiologicalReaction>
</comment>
<evidence type="ECO:0000259" key="27">
    <source>
        <dbReference type="Pfam" id="PF03061"/>
    </source>
</evidence>
<evidence type="ECO:0000256" key="18">
    <source>
        <dbReference type="ARBA" id="ARBA00038456"/>
    </source>
</evidence>
<dbReference type="GO" id="GO:0005743">
    <property type="term" value="C:mitochondrial inner membrane"/>
    <property type="evidence" value="ECO:0007669"/>
    <property type="project" value="UniProtKB-SubCell"/>
</dbReference>
<keyword evidence="15" id="KW-0966">Cell projection</keyword>
<dbReference type="AlphaFoldDB" id="A0A6J6X1A0"/>
<evidence type="ECO:0000256" key="17">
    <source>
        <dbReference type="ARBA" id="ARBA00037002"/>
    </source>
</evidence>
<evidence type="ECO:0000256" key="24">
    <source>
        <dbReference type="ARBA" id="ARBA00047969"/>
    </source>
</evidence>
<evidence type="ECO:0000256" key="1">
    <source>
        <dbReference type="ARBA" id="ARBA00004496"/>
    </source>
</evidence>
<dbReference type="EMBL" id="CAFAAB010000132">
    <property type="protein sequence ID" value="CAB4789805.1"/>
    <property type="molecule type" value="Genomic_DNA"/>
</dbReference>
<evidence type="ECO:0000256" key="7">
    <source>
        <dbReference type="ARBA" id="ARBA00022703"/>
    </source>
</evidence>
<dbReference type="InterPro" id="IPR006683">
    <property type="entry name" value="Thioestr_dom"/>
</dbReference>
<evidence type="ECO:0000256" key="14">
    <source>
        <dbReference type="ARBA" id="ARBA00023136"/>
    </source>
</evidence>
<dbReference type="EC" id="3.1.2.2" evidence="19"/>
<keyword evidence="11" id="KW-0809">Transit peptide</keyword>
<evidence type="ECO:0000256" key="21">
    <source>
        <dbReference type="ARBA" id="ARBA00043210"/>
    </source>
</evidence>
<keyword evidence="12" id="KW-0443">Lipid metabolism</keyword>
<evidence type="ECO:0000256" key="12">
    <source>
        <dbReference type="ARBA" id="ARBA00023098"/>
    </source>
</evidence>
<dbReference type="PANTHER" id="PTHR12418">
    <property type="entry name" value="ACYL-COENZYME A THIOESTERASE THEM4"/>
    <property type="match status" value="1"/>
</dbReference>
<evidence type="ECO:0000256" key="15">
    <source>
        <dbReference type="ARBA" id="ARBA00023273"/>
    </source>
</evidence>
<comment type="catalytic activity">
    <reaction evidence="24">
        <text>decanoyl-CoA + H2O = decanoate + CoA + H(+)</text>
        <dbReference type="Rhea" id="RHEA:40059"/>
        <dbReference type="ChEBI" id="CHEBI:15377"/>
        <dbReference type="ChEBI" id="CHEBI:15378"/>
        <dbReference type="ChEBI" id="CHEBI:27689"/>
        <dbReference type="ChEBI" id="CHEBI:57287"/>
        <dbReference type="ChEBI" id="CHEBI:61430"/>
    </reaction>
    <physiologicalReaction direction="left-to-right" evidence="24">
        <dbReference type="Rhea" id="RHEA:40060"/>
    </physiologicalReaction>
</comment>
<gene>
    <name evidence="28" type="ORF">UFOPK2958_01088</name>
</gene>
<name>A0A6J6X1A0_9ZZZZ</name>
<dbReference type="CDD" id="cd03443">
    <property type="entry name" value="PaaI_thioesterase"/>
    <property type="match status" value="1"/>
</dbReference>
<keyword evidence="13" id="KW-0496">Mitochondrion</keyword>
<keyword evidence="6" id="KW-0963">Cytoplasm</keyword>
<evidence type="ECO:0000256" key="8">
    <source>
        <dbReference type="ARBA" id="ARBA00022792"/>
    </source>
</evidence>
<comment type="subcellular location">
    <subcellularLocation>
        <location evidence="3">Cell projection</location>
        <location evidence="3">Ruffle membrane</location>
    </subcellularLocation>
    <subcellularLocation>
        <location evidence="1">Cytoplasm</location>
    </subcellularLocation>
    <subcellularLocation>
        <location evidence="4">Mitochondrion inner membrane</location>
        <topology evidence="4">Peripheral membrane protein</topology>
    </subcellularLocation>
    <subcellularLocation>
        <location evidence="2">Mitochondrion intermembrane space</location>
    </subcellularLocation>
</comment>
<reference evidence="28" key="1">
    <citation type="submission" date="2020-05" db="EMBL/GenBank/DDBJ databases">
        <authorList>
            <person name="Chiriac C."/>
            <person name="Salcher M."/>
            <person name="Ghai R."/>
            <person name="Kavagutti S V."/>
        </authorList>
    </citation>
    <scope>NUCLEOTIDE SEQUENCE</scope>
</reference>
<evidence type="ECO:0000256" key="3">
    <source>
        <dbReference type="ARBA" id="ARBA00004632"/>
    </source>
</evidence>
<comment type="catalytic activity">
    <reaction evidence="17">
        <text>(9Z)-octadecenoyl-CoA + H2O = (9Z)-octadecenoate + CoA + H(+)</text>
        <dbReference type="Rhea" id="RHEA:40139"/>
        <dbReference type="ChEBI" id="CHEBI:15377"/>
        <dbReference type="ChEBI" id="CHEBI:15378"/>
        <dbReference type="ChEBI" id="CHEBI:30823"/>
        <dbReference type="ChEBI" id="CHEBI:57287"/>
        <dbReference type="ChEBI" id="CHEBI:57387"/>
    </reaction>
    <physiologicalReaction direction="left-to-right" evidence="17">
        <dbReference type="Rhea" id="RHEA:40140"/>
    </physiologicalReaction>
</comment>
<evidence type="ECO:0000256" key="5">
    <source>
        <dbReference type="ARBA" id="ARBA00022475"/>
    </source>
</evidence>
<keyword evidence="8" id="KW-0999">Mitochondrion inner membrane</keyword>
<comment type="similarity">
    <text evidence="18">Belongs to the THEM4/THEM5 thioesterase family.</text>
</comment>
<keyword evidence="9" id="KW-0378">Hydrolase</keyword>
<dbReference type="InterPro" id="IPR052365">
    <property type="entry name" value="THEM4/THEM5_acyl-CoA_thioest"/>
</dbReference>
<evidence type="ECO:0000256" key="23">
    <source>
        <dbReference type="ARBA" id="ARBA00047734"/>
    </source>
</evidence>
<comment type="catalytic activity">
    <reaction evidence="25">
        <text>dodecanoyl-CoA + H2O = dodecanoate + CoA + H(+)</text>
        <dbReference type="Rhea" id="RHEA:30135"/>
        <dbReference type="ChEBI" id="CHEBI:15377"/>
        <dbReference type="ChEBI" id="CHEBI:15378"/>
        <dbReference type="ChEBI" id="CHEBI:18262"/>
        <dbReference type="ChEBI" id="CHEBI:57287"/>
        <dbReference type="ChEBI" id="CHEBI:57375"/>
    </reaction>
    <physiologicalReaction direction="left-to-right" evidence="25">
        <dbReference type="Rhea" id="RHEA:30136"/>
    </physiologicalReaction>
</comment>
<keyword evidence="5" id="KW-1003">Cell membrane</keyword>
<dbReference type="GO" id="GO:0005758">
    <property type="term" value="C:mitochondrial intermembrane space"/>
    <property type="evidence" value="ECO:0007669"/>
    <property type="project" value="UniProtKB-SubCell"/>
</dbReference>
<evidence type="ECO:0000256" key="2">
    <source>
        <dbReference type="ARBA" id="ARBA00004569"/>
    </source>
</evidence>
<comment type="catalytic activity">
    <reaction evidence="23">
        <text>hexadecanoyl-CoA + H2O = hexadecanoate + CoA + H(+)</text>
        <dbReference type="Rhea" id="RHEA:16645"/>
        <dbReference type="ChEBI" id="CHEBI:7896"/>
        <dbReference type="ChEBI" id="CHEBI:15377"/>
        <dbReference type="ChEBI" id="CHEBI:15378"/>
        <dbReference type="ChEBI" id="CHEBI:57287"/>
        <dbReference type="ChEBI" id="CHEBI:57379"/>
        <dbReference type="EC" id="3.1.2.2"/>
    </reaction>
    <physiologicalReaction direction="left-to-right" evidence="23">
        <dbReference type="Rhea" id="RHEA:16646"/>
    </physiologicalReaction>
</comment>
<dbReference type="Pfam" id="PF03061">
    <property type="entry name" value="4HBT"/>
    <property type="match status" value="1"/>
</dbReference>
<evidence type="ECO:0000256" key="9">
    <source>
        <dbReference type="ARBA" id="ARBA00022801"/>
    </source>
</evidence>
<proteinExistence type="inferred from homology"/>
<dbReference type="Gene3D" id="3.10.129.10">
    <property type="entry name" value="Hotdog Thioesterase"/>
    <property type="match status" value="1"/>
</dbReference>
<accession>A0A6J6X1A0</accession>
<feature type="domain" description="Thioesterase" evidence="27">
    <location>
        <begin position="120"/>
        <end position="189"/>
    </location>
</feature>
<evidence type="ECO:0000256" key="22">
    <source>
        <dbReference type="ARBA" id="ARBA00047588"/>
    </source>
</evidence>
<comment type="catalytic activity">
    <reaction evidence="26">
        <text>tetradecanoyl-CoA + H2O = tetradecanoate + CoA + H(+)</text>
        <dbReference type="Rhea" id="RHEA:40119"/>
        <dbReference type="ChEBI" id="CHEBI:15377"/>
        <dbReference type="ChEBI" id="CHEBI:15378"/>
        <dbReference type="ChEBI" id="CHEBI:30807"/>
        <dbReference type="ChEBI" id="CHEBI:57287"/>
        <dbReference type="ChEBI" id="CHEBI:57385"/>
    </reaction>
    <physiologicalReaction direction="left-to-right" evidence="26">
        <dbReference type="Rhea" id="RHEA:40120"/>
    </physiologicalReaction>
</comment>
<dbReference type="PANTHER" id="PTHR12418:SF19">
    <property type="entry name" value="ACYL-COENZYME A THIOESTERASE THEM4"/>
    <property type="match status" value="1"/>
</dbReference>
<evidence type="ECO:0000256" key="19">
    <source>
        <dbReference type="ARBA" id="ARBA00038848"/>
    </source>
</evidence>
<sequence length="208" mass="22848">MSVVARRAAAVALRQLSHLFVGRELTDEQLVELTDVVTTWIQRADEQPSRVREFPADRIRAWQEGVALPESARPTGFPDSVVTGDSNPMGLAARQWNEGEVAYAEATFDRAFEGAPGRGHGGILAALLDETMGRIPAIFGSLAFTGRLEISYRAPTPLYRPIMAKAWCTRREGRKFHIHAEVRDGDTLVAEATALFIAVDLSKFLPSS</sequence>
<dbReference type="GO" id="GO:0006631">
    <property type="term" value="P:fatty acid metabolic process"/>
    <property type="evidence" value="ECO:0007669"/>
    <property type="project" value="UniProtKB-KW"/>
</dbReference>